<dbReference type="RefSeq" id="WP_186928601.1">
    <property type="nucleotide sequence ID" value="NZ_JACOOJ010000004.1"/>
</dbReference>
<dbReference type="PANTHER" id="PTHR19860:SF40">
    <property type="entry name" value="WD40 REPEAT-CONTAINING PROTEIN"/>
    <property type="match status" value="1"/>
</dbReference>
<keyword evidence="3" id="KW-1185">Reference proteome</keyword>
<comment type="caution">
    <text evidence="2">The sequence shown here is derived from an EMBL/GenBank/DDBJ whole genome shotgun (WGS) entry which is preliminary data.</text>
</comment>
<sequence length="2026" mass="236343">MREENKVPARGERAAIGGYLPQFDEFAWFVYLNLINRELEWIRIADHKAGKLDDIQYSTHSEIHAYQVKWTIDEANISFANFIELFPLIASSWKTLKTDNPTKKITPHLITNKSASSHDNIKENETKIGSFYDFISEVWKKLKSKQTIDERWNPIIDNLKKVSTLNDSEFHEFIYCFDFQPNYKQKKFSVDNIKYSKEKEDLQQISRFIVEQVANPNRVVEFSRQEIIQKLGWTDRFRTSFNHELIVDRQKYQPIQSTIDLLNTKLTEHKNGYLFLVGGPGSGKSTLLNQWSKGLKLRVVKYYAFDFVNPSSHLNFYERGNATYLFFDLVFQLKDAGIYKREVLPYKDIVFLKEVFAEQLKAIGEDYLRNGQPTIIIIDGLDHVPREYKSVTNSFLRELPLPSSLPEGVFIVLGSQTYELEDLPQEVKGEFQRENRTIAIDPLKKEEVYKYLDTFDTSVQLANSQKLKIFEKSQGHPLYLSYLVEKVIKSNSIDQTIELFDAIEGNIDNYYKKIWSPIQQDTKLVQLLGLIARINGIISLHFVKEWGFEYDVHKAFNEKARILFNENNKNLTFFHNSFRQFLLYQTSFDYLINDFDSKRNQDYHSQLAEFYKKSSIEKPWKQNFHLYQAQKYEEFILEVTPDSFTEQLLNFRPADEIKKDCKLGIEIARQTKNLNILVRYLLSLAEIEKRLFNIDPASLTEELLILNKFEIASGYLRTGNILHCNEAYALKASRLFIENGYRSEGTALFNLAYPEIVTDTGITIDDEMHRYDETKDALEEWVYTAPYFETTESILSKVENIKFSERVVKNRCDEKESDLSLILLTHLAYSLADQNKWHDFELILKRIDTSTPKERDTLFQILQYAIEQCLDLADSSRATEYLSLLRTYFPKDKVTPIGKIYIAELIYKVTQDIDETGDWIEGVNISPNAEQVDLDYKDSLDPFLPLIKLNKLQNLCGNGISITTAVPSVKRGSDEEILVEFERMLCLTTQILTDGILQTPVALTKDITKRVFPIVRFYYKEISHRNRYWYKLKESKGSYFDYLIYAVSKFSPQCLENLGNYLFQEFENSPKYWGSSLKRKIIVSLLENGFNQEIAQKQLIKLEESMFVGHDIDGRINECLAHSNAWLKIGKFIEGEKWLKQAIQESIGIGYSKDYQFSSWIKWLKITILKNPEDATKRIKWFLSHLNHIKETTEGKAYWDASEELLEVAYEHNHNDGFEQTAWQLEHNLIDFNEAMSLFIKFFVERTKSQDEFVSIVQLYTHLYLLLSESTDLSLLQTILSKGHKILERKFFVNQVLGIISAINIKAYEINRHYLLSEINNFFLSSGMKIENYLPDFRIPEKKERTGSSESSNILELKTNNESLHESEVLKRSVNYDDLKNFVQDEDVRSYFNWSNVLENITPLLSTSQIEEIANISQIRRRESDFYAKLSIAAFEKGDVELAEKLANKSLESSSESGWIKYMDGGTRITAFNALRRINSELSSEKAFEVFSHDIASTNYPSTYITHLDEIIPLLVKTYNEEEIWFEIFGYLQRVMANSNPTEDLPVLSSINQPIIETLVDYLMYLLKSPVVIVKEQSTILFAKYIDQGNSYAFNQLIEKKLDDYLSMDVIMALFELKSIKVNDLLPRIKEFAISKDYQLRDNASQILAIKGEEIPIPPIIDLPQIYSLHIPETKKPDFNKPIDPYFPDIDINDPLDLIRPFEYYINILYQESGIDESNLIYRTCSIMKQIGNKEEWTVDYEKKLRYHLEEVNLKYSYPRPRVIAAQRAIMCVVNELIDSGIIDDIRIRGAFRSHDYTVPLFGETVKPSFIPRIEEKEFGGVNNDWLDRIAESSRLAEPLLDYGKDFKIIAEYTMIKNLDWGAPTEEYMSQIAVSDKLDEENHYIFGAVFHQLSKDYHYLRGGGHFIVVIRDHRFNQFELKSRWIAINPVLARYLGWEPESNKLFAWKNSKGSLMAESIYWSNGNIHMDPRKDGEVGEGWFVIVSKEGLDQIKLVEKNLFIQKKLTRSKYDESVKHENKIFNVISI</sequence>
<proteinExistence type="predicted"/>
<dbReference type="Proteomes" id="UP000651475">
    <property type="component" value="Unassembled WGS sequence"/>
</dbReference>
<organism evidence="2 3">
    <name type="scientific">Parabacteroides hominis</name>
    <dbReference type="NCBI Taxonomy" id="2763057"/>
    <lineage>
        <taxon>Bacteria</taxon>
        <taxon>Pseudomonadati</taxon>
        <taxon>Bacteroidota</taxon>
        <taxon>Bacteroidia</taxon>
        <taxon>Bacteroidales</taxon>
        <taxon>Tannerellaceae</taxon>
        <taxon>Parabacteroides</taxon>
    </lineage>
</organism>
<name>A0ABR7DKG4_9BACT</name>
<dbReference type="GO" id="GO:0005524">
    <property type="term" value="F:ATP binding"/>
    <property type="evidence" value="ECO:0007669"/>
    <property type="project" value="UniProtKB-KW"/>
</dbReference>
<dbReference type="InterPro" id="IPR027417">
    <property type="entry name" value="P-loop_NTPase"/>
</dbReference>
<evidence type="ECO:0000256" key="1">
    <source>
        <dbReference type="ARBA" id="ARBA00022737"/>
    </source>
</evidence>
<keyword evidence="2" id="KW-0547">Nucleotide-binding</keyword>
<dbReference type="CDD" id="cd00882">
    <property type="entry name" value="Ras_like_GTPase"/>
    <property type="match status" value="1"/>
</dbReference>
<keyword evidence="1" id="KW-0677">Repeat</keyword>
<reference evidence="2 3" key="1">
    <citation type="submission" date="2020-08" db="EMBL/GenBank/DDBJ databases">
        <title>Genome public.</title>
        <authorList>
            <person name="Liu C."/>
            <person name="Sun Q."/>
        </authorList>
    </citation>
    <scope>NUCLEOTIDE SEQUENCE [LARGE SCALE GENOMIC DNA]</scope>
    <source>
        <strain evidence="2 3">NSJ-79</strain>
    </source>
</reference>
<accession>A0ABR7DKG4</accession>
<evidence type="ECO:0000313" key="3">
    <source>
        <dbReference type="Proteomes" id="UP000651475"/>
    </source>
</evidence>
<protein>
    <submittedName>
        <fullName evidence="2">ATP-binding protein</fullName>
    </submittedName>
</protein>
<evidence type="ECO:0000313" key="2">
    <source>
        <dbReference type="EMBL" id="MBC5631881.1"/>
    </source>
</evidence>
<dbReference type="InterPro" id="IPR051191">
    <property type="entry name" value="DCAF12"/>
</dbReference>
<keyword evidence="2" id="KW-0067">ATP-binding</keyword>
<dbReference type="Gene3D" id="3.40.50.300">
    <property type="entry name" value="P-loop containing nucleotide triphosphate hydrolases"/>
    <property type="match status" value="1"/>
</dbReference>
<dbReference type="EMBL" id="JACOOJ010000004">
    <property type="protein sequence ID" value="MBC5631881.1"/>
    <property type="molecule type" value="Genomic_DNA"/>
</dbReference>
<dbReference type="SUPFAM" id="SSF52540">
    <property type="entry name" value="P-loop containing nucleoside triphosphate hydrolases"/>
    <property type="match status" value="1"/>
</dbReference>
<dbReference type="PANTHER" id="PTHR19860">
    <property type="entry name" value="DDB1- AND CUL4-ASSOCIATED FACTOR 12-RELATED"/>
    <property type="match status" value="1"/>
</dbReference>
<gene>
    <name evidence="2" type="ORF">H8S65_03685</name>
</gene>